<accession>A0ACB8FYW2</accession>
<dbReference type="EMBL" id="CM037626">
    <property type="protein sequence ID" value="KAH8012287.1"/>
    <property type="molecule type" value="Genomic_DNA"/>
</dbReference>
<evidence type="ECO:0000313" key="1">
    <source>
        <dbReference type="EMBL" id="KAH8012287.1"/>
    </source>
</evidence>
<name>A0ACB8FYW2_9SAUR</name>
<proteinExistence type="predicted"/>
<evidence type="ECO:0000313" key="2">
    <source>
        <dbReference type="Proteomes" id="UP000827872"/>
    </source>
</evidence>
<reference evidence="1" key="1">
    <citation type="submission" date="2021-08" db="EMBL/GenBank/DDBJ databases">
        <title>The first chromosome-level gecko genome reveals the dynamic sex chromosomes of Neotropical dwarf geckos (Sphaerodactylidae: Sphaerodactylus).</title>
        <authorList>
            <person name="Pinto B.J."/>
            <person name="Keating S.E."/>
            <person name="Gamble T."/>
        </authorList>
    </citation>
    <scope>NUCLEOTIDE SEQUENCE</scope>
    <source>
        <strain evidence="1">TG3544</strain>
    </source>
</reference>
<gene>
    <name evidence="1" type="ORF">K3G42_016044</name>
</gene>
<organism evidence="1 2">
    <name type="scientific">Sphaerodactylus townsendi</name>
    <dbReference type="NCBI Taxonomy" id="933632"/>
    <lineage>
        <taxon>Eukaryota</taxon>
        <taxon>Metazoa</taxon>
        <taxon>Chordata</taxon>
        <taxon>Craniata</taxon>
        <taxon>Vertebrata</taxon>
        <taxon>Euteleostomi</taxon>
        <taxon>Lepidosauria</taxon>
        <taxon>Squamata</taxon>
        <taxon>Bifurcata</taxon>
        <taxon>Gekkota</taxon>
        <taxon>Sphaerodactylidae</taxon>
        <taxon>Sphaerodactylus</taxon>
    </lineage>
</organism>
<sequence>MLWILFLLTLLTYMTGSFAQCVLTQPPSVSLPPEQNAQINCSGENIRGRSVHWYQQKPGKAPVLILYDITSRPSGISDRFSGSSSGNTVTLAISTATAEDMADYYCQMWDRNTKQ</sequence>
<comment type="caution">
    <text evidence="1">The sequence shown here is derived from an EMBL/GenBank/DDBJ whole genome shotgun (WGS) entry which is preliminary data.</text>
</comment>
<protein>
    <submittedName>
        <fullName evidence="1">Uncharacterized protein</fullName>
    </submittedName>
</protein>
<keyword evidence="2" id="KW-1185">Reference proteome</keyword>
<dbReference type="Proteomes" id="UP000827872">
    <property type="component" value="Linkage Group LG13"/>
</dbReference>